<feature type="region of interest" description="Disordered" evidence="1">
    <location>
        <begin position="31"/>
        <end position="62"/>
    </location>
</feature>
<sequence>MLRVERGHAEPEELAALTALLLVCAAARRQAGGGVPSRDHSPAGRRRPLRIPQFRAPHSWQG</sequence>
<protein>
    <submittedName>
        <fullName evidence="2">Azi14</fullName>
    </submittedName>
</protein>
<dbReference type="EMBL" id="EU240558">
    <property type="protein sequence ID" value="ABY83153.1"/>
    <property type="molecule type" value="Genomic_DNA"/>
</dbReference>
<organism evidence="2">
    <name type="scientific">Streptomyces sahachiroi</name>
    <dbReference type="NCBI Taxonomy" id="285525"/>
    <lineage>
        <taxon>Bacteria</taxon>
        <taxon>Bacillati</taxon>
        <taxon>Actinomycetota</taxon>
        <taxon>Actinomycetes</taxon>
        <taxon>Kitasatosporales</taxon>
        <taxon>Streptomycetaceae</taxon>
        <taxon>Streptomyces</taxon>
    </lineage>
</organism>
<reference evidence="2" key="1">
    <citation type="journal article" date="2008" name="Chem. Biol.">
        <title>Characterization of the azinomycin B biosynthetic gene cluster revealing a different iterative type I polyketide synthase for naphthoate biosynthesis.</title>
        <authorList>
            <person name="Zhao Q."/>
            <person name="He Q."/>
            <person name="Ding W."/>
            <person name="Tang M."/>
            <person name="Kang Q."/>
            <person name="Yu Y."/>
            <person name="Deng W."/>
            <person name="Zhang Q."/>
            <person name="Fang J."/>
            <person name="Tang G."/>
            <person name="Liu W."/>
        </authorList>
    </citation>
    <scope>NUCLEOTIDE SEQUENCE</scope>
    <source>
        <strain evidence="2">NRRL 2485</strain>
    </source>
</reference>
<dbReference type="InterPro" id="IPR032716">
    <property type="entry name" value="ACC_epsilon"/>
</dbReference>
<dbReference type="Pfam" id="PF13822">
    <property type="entry name" value="ACC_epsilon"/>
    <property type="match status" value="1"/>
</dbReference>
<dbReference type="GO" id="GO:0004658">
    <property type="term" value="F:propionyl-CoA carboxylase activity"/>
    <property type="evidence" value="ECO:0007669"/>
    <property type="project" value="InterPro"/>
</dbReference>
<evidence type="ECO:0000256" key="1">
    <source>
        <dbReference type="SAM" id="MobiDB-lite"/>
    </source>
</evidence>
<gene>
    <name evidence="2" type="primary">azi14</name>
</gene>
<name>B4XYA7_STREG</name>
<dbReference type="GO" id="GO:0003989">
    <property type="term" value="F:acetyl-CoA carboxylase activity"/>
    <property type="evidence" value="ECO:0007669"/>
    <property type="project" value="InterPro"/>
</dbReference>
<dbReference type="AlphaFoldDB" id="B4XYA7"/>
<accession>B4XYA7</accession>
<evidence type="ECO:0000313" key="2">
    <source>
        <dbReference type="EMBL" id="ABY83153.1"/>
    </source>
</evidence>
<proteinExistence type="predicted"/>